<dbReference type="CDD" id="cd18139">
    <property type="entry name" value="HLD_clamp_RarA"/>
    <property type="match status" value="1"/>
</dbReference>
<sequence length="441" mass="49813">MSQGSLFDQEMDMTAPLASRVRPESLEDFAGQKHLIGHGKVLREMIEQDKISSMIFWGPPGVGKTTLAEIIAKTTKSEFITFSAVMNGIKEIRKIMNEAEDNRQLGERTIVFVDEIHRFNKAQQDAFLPYVEKGSIILIGATTENPSFEVNSALLSRTRVFILEQLSEDDITELLKNVLKSDRAFPETEVAIDDDLLRQITLYSNGDARTALNTLEMLVINNEAVDGKVTISEDLLNTLLDKKTPYYDKNGEEHYNIISALHKSMRNSDVDSAIYWLNRMLEGGEDPIYIARRLLRFASEDIGLADNNALNLAVNTFQACRYIGMPECDVHLTQCVIYMSISPKSNSSYKAILNVKKDIKETIAEPVPLQLRNAPTKLMKAAGYGKGYKLAHSYDDKLTAMSTRPDNISSHIYYKPTEEGNEAKLKHRLEYINEWKASRKD</sequence>
<protein>
    <submittedName>
        <fullName evidence="7">Putative ATPase</fullName>
    </submittedName>
</protein>
<dbReference type="Pfam" id="PF16193">
    <property type="entry name" value="AAA_assoc_2"/>
    <property type="match status" value="1"/>
</dbReference>
<dbReference type="InterPro" id="IPR021886">
    <property type="entry name" value="MgsA_C"/>
</dbReference>
<dbReference type="GO" id="GO:0017116">
    <property type="term" value="F:single-stranded DNA helicase activity"/>
    <property type="evidence" value="ECO:0007669"/>
    <property type="project" value="TreeGrafter"/>
</dbReference>
<dbReference type="Gene3D" id="1.10.3710.10">
    <property type="entry name" value="DNA polymerase III clamp loader subunits, C-terminal domain"/>
    <property type="match status" value="1"/>
</dbReference>
<dbReference type="GO" id="GO:0005524">
    <property type="term" value="F:ATP binding"/>
    <property type="evidence" value="ECO:0007669"/>
    <property type="project" value="UniProtKB-KW"/>
</dbReference>
<evidence type="ECO:0000259" key="6">
    <source>
        <dbReference type="SMART" id="SM00382"/>
    </source>
</evidence>
<dbReference type="GO" id="GO:0000731">
    <property type="term" value="P:DNA synthesis involved in DNA repair"/>
    <property type="evidence" value="ECO:0007669"/>
    <property type="project" value="TreeGrafter"/>
</dbReference>
<dbReference type="Gene3D" id="1.10.8.60">
    <property type="match status" value="1"/>
</dbReference>
<dbReference type="InterPro" id="IPR003593">
    <property type="entry name" value="AAA+_ATPase"/>
</dbReference>
<feature type="domain" description="AAA+ ATPase" evidence="6">
    <location>
        <begin position="50"/>
        <end position="166"/>
    </location>
</feature>
<dbReference type="SMART" id="SM00382">
    <property type="entry name" value="AAA"/>
    <property type="match status" value="1"/>
</dbReference>
<proteinExistence type="inferred from homology"/>
<dbReference type="FunFam" id="1.20.272.10:FF:000001">
    <property type="entry name" value="Putative AAA family ATPase"/>
    <property type="match status" value="1"/>
</dbReference>
<dbReference type="Proteomes" id="UP000242700">
    <property type="component" value="Unassembled WGS sequence"/>
</dbReference>
<dbReference type="InterPro" id="IPR051314">
    <property type="entry name" value="AAA_ATPase_RarA/MGS1/WRNIP1"/>
</dbReference>
<keyword evidence="3" id="KW-0235">DNA replication</keyword>
<reference evidence="8" key="1">
    <citation type="submission" date="2016-10" db="EMBL/GenBank/DDBJ databases">
        <authorList>
            <person name="Varghese N."/>
            <person name="Submissions S."/>
        </authorList>
    </citation>
    <scope>NUCLEOTIDE SEQUENCE [LARGE SCALE GENOMIC DNA]</scope>
    <source>
        <strain evidence="8">CGMCC 1.8911</strain>
    </source>
</reference>
<dbReference type="InterPro" id="IPR032423">
    <property type="entry name" value="AAA_assoc_2"/>
</dbReference>
<dbReference type="GO" id="GO:0016887">
    <property type="term" value="F:ATP hydrolysis activity"/>
    <property type="evidence" value="ECO:0007669"/>
    <property type="project" value="InterPro"/>
</dbReference>
<dbReference type="OrthoDB" id="9778364at2"/>
<gene>
    <name evidence="7" type="ORF">SAMN05216187_1179</name>
</gene>
<dbReference type="InterPro" id="IPR003959">
    <property type="entry name" value="ATPase_AAA_core"/>
</dbReference>
<evidence type="ECO:0000313" key="7">
    <source>
        <dbReference type="EMBL" id="SDK75608.1"/>
    </source>
</evidence>
<organism evidence="7 8">
    <name type="scientific">Jeotgalicoccus aerolatus</name>
    <dbReference type="NCBI Taxonomy" id="709510"/>
    <lineage>
        <taxon>Bacteria</taxon>
        <taxon>Bacillati</taxon>
        <taxon>Bacillota</taxon>
        <taxon>Bacilli</taxon>
        <taxon>Bacillales</taxon>
        <taxon>Staphylococcaceae</taxon>
        <taxon>Jeotgalicoccus</taxon>
    </lineage>
</organism>
<dbReference type="GO" id="GO:0008047">
    <property type="term" value="F:enzyme activator activity"/>
    <property type="evidence" value="ECO:0007669"/>
    <property type="project" value="TreeGrafter"/>
</dbReference>
<dbReference type="Gene3D" id="3.40.50.300">
    <property type="entry name" value="P-loop containing nucleotide triphosphate hydrolases"/>
    <property type="match status" value="1"/>
</dbReference>
<dbReference type="PANTHER" id="PTHR13779">
    <property type="entry name" value="WERNER HELICASE-INTERACTING PROTEIN 1 FAMILY MEMBER"/>
    <property type="match status" value="1"/>
</dbReference>
<dbReference type="GO" id="GO:0003677">
    <property type="term" value="F:DNA binding"/>
    <property type="evidence" value="ECO:0007669"/>
    <property type="project" value="InterPro"/>
</dbReference>
<dbReference type="PANTHER" id="PTHR13779:SF7">
    <property type="entry name" value="ATPASE WRNIP1"/>
    <property type="match status" value="1"/>
</dbReference>
<keyword evidence="4" id="KW-0547">Nucleotide-binding</keyword>
<dbReference type="Pfam" id="PF00004">
    <property type="entry name" value="AAA"/>
    <property type="match status" value="1"/>
</dbReference>
<dbReference type="EMBL" id="FNFI01000017">
    <property type="protein sequence ID" value="SDK75608.1"/>
    <property type="molecule type" value="Genomic_DNA"/>
</dbReference>
<evidence type="ECO:0000256" key="4">
    <source>
        <dbReference type="ARBA" id="ARBA00022741"/>
    </source>
</evidence>
<evidence type="ECO:0000256" key="2">
    <source>
        <dbReference type="ARBA" id="ARBA00008959"/>
    </source>
</evidence>
<dbReference type="FunFam" id="3.40.50.300:FF:000137">
    <property type="entry name" value="Replication-associated recombination protein A"/>
    <property type="match status" value="1"/>
</dbReference>
<dbReference type="GO" id="GO:0006261">
    <property type="term" value="P:DNA-templated DNA replication"/>
    <property type="evidence" value="ECO:0007669"/>
    <property type="project" value="TreeGrafter"/>
</dbReference>
<dbReference type="Gene3D" id="1.20.272.10">
    <property type="match status" value="1"/>
</dbReference>
<dbReference type="SUPFAM" id="SSF48019">
    <property type="entry name" value="post-AAA+ oligomerization domain-like"/>
    <property type="match status" value="1"/>
</dbReference>
<comment type="similarity">
    <text evidence="2">Belongs to the AAA ATPase family. RarA/MGS1/WRNIP1 subfamily.</text>
</comment>
<dbReference type="InterPro" id="IPR008921">
    <property type="entry name" value="DNA_pol3_clamp-load_cplx_C"/>
</dbReference>
<dbReference type="SUPFAM" id="SSF52540">
    <property type="entry name" value="P-loop containing nucleoside triphosphate hydrolases"/>
    <property type="match status" value="1"/>
</dbReference>
<accession>A0A1G9EHP4</accession>
<dbReference type="Pfam" id="PF12002">
    <property type="entry name" value="MgsA_C"/>
    <property type="match status" value="1"/>
</dbReference>
<dbReference type="RefSeq" id="WP_092600058.1">
    <property type="nucleotide sequence ID" value="NZ_FNFI01000017.1"/>
</dbReference>
<name>A0A1G9EHP4_9STAP</name>
<dbReference type="InterPro" id="IPR027417">
    <property type="entry name" value="P-loop_NTPase"/>
</dbReference>
<keyword evidence="5" id="KW-0067">ATP-binding</keyword>
<comment type="function">
    <text evidence="1">DNA-dependent ATPase that plays important roles in cellular responses to stalled DNA replication processes.</text>
</comment>
<evidence type="ECO:0000313" key="8">
    <source>
        <dbReference type="Proteomes" id="UP000242700"/>
    </source>
</evidence>
<evidence type="ECO:0000256" key="5">
    <source>
        <dbReference type="ARBA" id="ARBA00022840"/>
    </source>
</evidence>
<dbReference type="CDD" id="cd00009">
    <property type="entry name" value="AAA"/>
    <property type="match status" value="1"/>
</dbReference>
<evidence type="ECO:0000256" key="1">
    <source>
        <dbReference type="ARBA" id="ARBA00002393"/>
    </source>
</evidence>
<evidence type="ECO:0000256" key="3">
    <source>
        <dbReference type="ARBA" id="ARBA00022705"/>
    </source>
</evidence>
<dbReference type="STRING" id="586411.SAMN05216187_1179"/>
<dbReference type="AlphaFoldDB" id="A0A1G9EHP4"/>